<evidence type="ECO:0000313" key="1">
    <source>
        <dbReference type="EMBL" id="KAK3261171.1"/>
    </source>
</evidence>
<comment type="caution">
    <text evidence="1">The sequence shown here is derived from an EMBL/GenBank/DDBJ whole genome shotgun (WGS) entry which is preliminary data.</text>
</comment>
<dbReference type="PANTHER" id="PTHR35100">
    <property type="entry name" value="FOLD PROTEIN"/>
    <property type="match status" value="1"/>
</dbReference>
<reference evidence="1 2" key="1">
    <citation type="journal article" date="2015" name="Genome Biol. Evol.">
        <title>Comparative Genomics of a Bacterivorous Green Alga Reveals Evolutionary Causalities and Consequences of Phago-Mixotrophic Mode of Nutrition.</title>
        <authorList>
            <person name="Burns J.A."/>
            <person name="Paasch A."/>
            <person name="Narechania A."/>
            <person name="Kim E."/>
        </authorList>
    </citation>
    <scope>NUCLEOTIDE SEQUENCE [LARGE SCALE GENOMIC DNA]</scope>
    <source>
        <strain evidence="1 2">PLY_AMNH</strain>
    </source>
</reference>
<gene>
    <name evidence="1" type="ORF">CYMTET_29911</name>
</gene>
<dbReference type="EMBL" id="LGRX02017096">
    <property type="protein sequence ID" value="KAK3261171.1"/>
    <property type="molecule type" value="Genomic_DNA"/>
</dbReference>
<dbReference type="Proteomes" id="UP001190700">
    <property type="component" value="Unassembled WGS sequence"/>
</dbReference>
<dbReference type="PANTHER" id="PTHR35100:SF1">
    <property type="entry name" value="F15H11.13 PROTEIN"/>
    <property type="match status" value="1"/>
</dbReference>
<keyword evidence="2" id="KW-1185">Reference proteome</keyword>
<name>A0AAE0FLG0_9CHLO</name>
<sequence>MRQLSCVPGTTQVLKCEGSTTDLPLRKPRDVNQTIASIASETDVNLLSTRRGGKDGLERLKRMVLGTPLPTVCDSTFSERVANVLTSIPFMVLGVNNIRNARRASKTYKLYSAALVGAGGAALAFHTPANSDPIKPALRKLDHLAIGALGIATARCANPALPLSWTLASAAMLPFHPQGVAGANLLLTERAFLQKAAGNAGFRATYQKHLIVGTVAAAAFIGEELWPDVPCLHATWHVAAAVAMNCVDSFLCK</sequence>
<organism evidence="1 2">
    <name type="scientific">Cymbomonas tetramitiformis</name>
    <dbReference type="NCBI Taxonomy" id="36881"/>
    <lineage>
        <taxon>Eukaryota</taxon>
        <taxon>Viridiplantae</taxon>
        <taxon>Chlorophyta</taxon>
        <taxon>Pyramimonadophyceae</taxon>
        <taxon>Pyramimonadales</taxon>
        <taxon>Pyramimonadaceae</taxon>
        <taxon>Cymbomonas</taxon>
    </lineage>
</organism>
<proteinExistence type="predicted"/>
<protein>
    <submittedName>
        <fullName evidence="1">Uncharacterized protein</fullName>
    </submittedName>
</protein>
<evidence type="ECO:0000313" key="2">
    <source>
        <dbReference type="Proteomes" id="UP001190700"/>
    </source>
</evidence>
<dbReference type="AlphaFoldDB" id="A0AAE0FLG0"/>
<accession>A0AAE0FLG0</accession>